<evidence type="ECO:0000313" key="2">
    <source>
        <dbReference type="EMBL" id="MBP2070870.1"/>
    </source>
</evidence>
<protein>
    <submittedName>
        <fullName evidence="2">Membrane protein</fullName>
    </submittedName>
</protein>
<accession>A0ABS4ND21</accession>
<feature type="transmembrane region" description="Helical" evidence="1">
    <location>
        <begin position="50"/>
        <end position="70"/>
    </location>
</feature>
<keyword evidence="1" id="KW-0472">Membrane</keyword>
<evidence type="ECO:0000313" key="3">
    <source>
        <dbReference type="Proteomes" id="UP001166402"/>
    </source>
</evidence>
<organism evidence="2 3">
    <name type="scientific">Thermoanaerobacterium butyriciformans</name>
    <dbReference type="NCBI Taxonomy" id="1702242"/>
    <lineage>
        <taxon>Bacteria</taxon>
        <taxon>Bacillati</taxon>
        <taxon>Bacillota</taxon>
        <taxon>Clostridia</taxon>
        <taxon>Thermoanaerobacterales</taxon>
        <taxon>Thermoanaerobacteraceae</taxon>
        <taxon>Thermoanaerobacterium</taxon>
    </lineage>
</organism>
<reference evidence="2" key="1">
    <citation type="submission" date="2021-03" db="EMBL/GenBank/DDBJ databases">
        <title>Genomic Encyclopedia of Type Strains, Phase IV (KMG-IV): sequencing the most valuable type-strain genomes for metagenomic binning, comparative biology and taxonomic classification.</title>
        <authorList>
            <person name="Goeker M."/>
        </authorList>
    </citation>
    <scope>NUCLEOTIDE SEQUENCE</scope>
    <source>
        <strain evidence="2">DSM 101588</strain>
    </source>
</reference>
<keyword evidence="1" id="KW-0812">Transmembrane</keyword>
<dbReference type="Proteomes" id="UP001166402">
    <property type="component" value="Unassembled WGS sequence"/>
</dbReference>
<keyword evidence="3" id="KW-1185">Reference proteome</keyword>
<evidence type="ECO:0000256" key="1">
    <source>
        <dbReference type="SAM" id="Phobius"/>
    </source>
</evidence>
<gene>
    <name evidence="2" type="ORF">J2Z80_000368</name>
</gene>
<dbReference type="RefSeq" id="WP_209452836.1">
    <property type="nucleotide sequence ID" value="NZ_JAGGLT010000002.1"/>
</dbReference>
<comment type="caution">
    <text evidence="2">The sequence shown here is derived from an EMBL/GenBank/DDBJ whole genome shotgun (WGS) entry which is preliminary data.</text>
</comment>
<dbReference type="EMBL" id="JAGGLT010000002">
    <property type="protein sequence ID" value="MBP2070870.1"/>
    <property type="molecule type" value="Genomic_DNA"/>
</dbReference>
<keyword evidence="1" id="KW-1133">Transmembrane helix</keyword>
<sequence length="135" mass="15557">MVDYLILIFALLFLNEKTFGMYSEYIRPAILGIVLACFAVNKPVVVQLQLLALGFFVSYFVLGFVFEFTFDLKAKKFVNKDIEIPFEIHKFERTAIVIDDMPFFVEALSDLKEGDIAKVVRYKDYVLYVDKTGGK</sequence>
<name>A0ABS4ND21_9THEO</name>
<proteinExistence type="predicted"/>